<dbReference type="PROSITE" id="PS00197">
    <property type="entry name" value="2FE2S_FER_1"/>
    <property type="match status" value="1"/>
</dbReference>
<dbReference type="AlphaFoldDB" id="A0A9X1JZU0"/>
<dbReference type="InterPro" id="IPR001041">
    <property type="entry name" value="2Fe-2S_ferredoxin-type"/>
</dbReference>
<gene>
    <name evidence="4" type="ORF">KX928_06950</name>
</gene>
<dbReference type="GO" id="GO:0051537">
    <property type="term" value="F:2 iron, 2 sulfur cluster binding"/>
    <property type="evidence" value="ECO:0007669"/>
    <property type="project" value="InterPro"/>
</dbReference>
<dbReference type="RefSeq" id="WP_219500446.1">
    <property type="nucleotide sequence ID" value="NZ_JAHXDN010000002.1"/>
</dbReference>
<evidence type="ECO:0000256" key="2">
    <source>
        <dbReference type="ARBA" id="ARBA00023002"/>
    </source>
</evidence>
<dbReference type="InterPro" id="IPR046867">
    <property type="entry name" value="AldOxase/xan_DH_MoCoBD2"/>
</dbReference>
<dbReference type="InterPro" id="IPR000674">
    <property type="entry name" value="Ald_Oxase/Xan_DH_a/b"/>
</dbReference>
<evidence type="ECO:0000259" key="3">
    <source>
        <dbReference type="PROSITE" id="PS51085"/>
    </source>
</evidence>
<dbReference type="Pfam" id="PF00111">
    <property type="entry name" value="Fer2"/>
    <property type="match status" value="1"/>
</dbReference>
<dbReference type="PROSITE" id="PS51085">
    <property type="entry name" value="2FE2S_FER_2"/>
    <property type="match status" value="1"/>
</dbReference>
<dbReference type="Pfam" id="PF02738">
    <property type="entry name" value="MoCoBD_1"/>
    <property type="match status" value="1"/>
</dbReference>
<reference evidence="4" key="1">
    <citation type="submission" date="2021-07" db="EMBL/GenBank/DDBJ databases">
        <title>Roseobacter insulae sp. nov., isolated from a tidal flat.</title>
        <authorList>
            <person name="Park S."/>
            <person name="Yoon J.-H."/>
        </authorList>
    </citation>
    <scope>NUCLEOTIDE SEQUENCE</scope>
    <source>
        <strain evidence="4">YSTF-M11</strain>
    </source>
</reference>
<dbReference type="PANTHER" id="PTHR11908:SF157">
    <property type="entry name" value="XANTHINE DEHYDROGENASE SUBUNIT D-RELATED"/>
    <property type="match status" value="1"/>
</dbReference>
<accession>A0A9X1JZU0</accession>
<evidence type="ECO:0000313" key="5">
    <source>
        <dbReference type="Proteomes" id="UP001138661"/>
    </source>
</evidence>
<dbReference type="CDD" id="cd00207">
    <property type="entry name" value="fer2"/>
    <property type="match status" value="1"/>
</dbReference>
<dbReference type="InterPro" id="IPR006058">
    <property type="entry name" value="2Fe2S_fd_BS"/>
</dbReference>
<dbReference type="Pfam" id="PF01799">
    <property type="entry name" value="Fer2_2"/>
    <property type="match status" value="1"/>
</dbReference>
<keyword evidence="5" id="KW-1185">Reference proteome</keyword>
<dbReference type="GO" id="GO:0005506">
    <property type="term" value="F:iron ion binding"/>
    <property type="evidence" value="ECO:0007669"/>
    <property type="project" value="InterPro"/>
</dbReference>
<dbReference type="EMBL" id="JAHXDN010000002">
    <property type="protein sequence ID" value="MBW4707519.1"/>
    <property type="molecule type" value="Genomic_DNA"/>
</dbReference>
<protein>
    <submittedName>
        <fullName evidence="4">Molybdopterin-dependent oxidoreductase</fullName>
    </submittedName>
</protein>
<dbReference type="InterPro" id="IPR002888">
    <property type="entry name" value="2Fe-2S-bd"/>
</dbReference>
<dbReference type="Pfam" id="PF20256">
    <property type="entry name" value="MoCoBD_2"/>
    <property type="match status" value="1"/>
</dbReference>
<dbReference type="Pfam" id="PF01315">
    <property type="entry name" value="Ald_Xan_dh_C"/>
    <property type="match status" value="1"/>
</dbReference>
<dbReference type="PANTHER" id="PTHR11908">
    <property type="entry name" value="XANTHINE DEHYDROGENASE"/>
    <property type="match status" value="1"/>
</dbReference>
<dbReference type="InterPro" id="IPR008274">
    <property type="entry name" value="AldOxase/xan_DH_MoCoBD1"/>
</dbReference>
<dbReference type="GO" id="GO:0016491">
    <property type="term" value="F:oxidoreductase activity"/>
    <property type="evidence" value="ECO:0007669"/>
    <property type="project" value="UniProtKB-KW"/>
</dbReference>
<comment type="caution">
    <text evidence="4">The sequence shown here is derived from an EMBL/GenBank/DDBJ whole genome shotgun (WGS) entry which is preliminary data.</text>
</comment>
<keyword evidence="2" id="KW-0560">Oxidoreductase</keyword>
<dbReference type="InterPro" id="IPR016208">
    <property type="entry name" value="Ald_Oxase/xanthine_DH-like"/>
</dbReference>
<comment type="similarity">
    <text evidence="1">Belongs to the xanthine dehydrogenase family.</text>
</comment>
<proteinExistence type="inferred from homology"/>
<dbReference type="SMART" id="SM01008">
    <property type="entry name" value="Ald_Xan_dh_C"/>
    <property type="match status" value="1"/>
</dbReference>
<sequence length="911" mass="95982">MTAHEQHIAFTVGGQPHAVFASPGARLSEVLRDHLGLKSVKVGCDAGDCGACTVLVDGRQHCACLIPVAQISGCNVETLETAEPDLRSRLQKAFLAHGAAQCGICTPGVMMAAMELLQITPLPTEAQVETALSGVLCRCTGYRKIVTAVVATNRTLPDSVRPLPGASVGARLPRLDGQPKVDGSEIFGADYAPEGTLLIRAVRSPHFHADFVLGDVTAWAAARSGIVAVMTSADIAGVNAFGVIPPLADQPALAECTVRYLGEPVALVVGDAARVEALDLGDFPVTWSPRPHVLTEAEAGGAQAPQLHAHRPENTLIRGRVVSGAPQEALRASAHRVTGEFRTAYVEHAYIEPEAGVGWLEGDTLVIQACTQAPVMDRDDTARVLGLPPERVRIIPAAAGGGFGAKLDLSVQPLIGLAVLKTKRPCRMVFSRNESMRSSTKRHPGTMTATIGADEQGKITGMTFHGDFNTGSYASWGPTVATRVPVHACGPYKTPNYRATSRAIHTHGPTAGAFRGFGVPQAAICQEMLYDELAEKCALDRLEFRKRNALVDGDTTPCGQKLDAVGIKECLDALQPHWHRAGKDAASFNAGSDDRKRGVGIASCWYGCGNTALPNPSTIRLGITPAGALRLHQGATDIGQGANTVIAQIAADALGVAIHRVEIVGPDTGMTPDCGKTSASRHTFITGRAAEAAGRALRAEILRLTNLSEAAQIIVAPGEVRVTEGRSSRTVTLSDLDVDAFGYALRAEETYDPPTTALDEDGQGTPYAVYGYGAQMAEVEVDLKLGTTRVLRITAAHDLGRAINPLLAEGQIEGGIAQGLGLALMEEFIPGRTENLHDYLIPTIGDMPEVVSILVEKPDPEGPMGAKGLGEHVLIPTAPAILNAIRHASGARITNPPALPHRVLAALRERS</sequence>
<organism evidence="4 5">
    <name type="scientific">Roseobacter insulae</name>
    <dbReference type="NCBI Taxonomy" id="2859783"/>
    <lineage>
        <taxon>Bacteria</taxon>
        <taxon>Pseudomonadati</taxon>
        <taxon>Pseudomonadota</taxon>
        <taxon>Alphaproteobacteria</taxon>
        <taxon>Rhodobacterales</taxon>
        <taxon>Roseobacteraceae</taxon>
        <taxon>Roseobacter</taxon>
    </lineage>
</organism>
<dbReference type="Proteomes" id="UP001138661">
    <property type="component" value="Unassembled WGS sequence"/>
</dbReference>
<evidence type="ECO:0000313" key="4">
    <source>
        <dbReference type="EMBL" id="MBW4707519.1"/>
    </source>
</evidence>
<name>A0A9X1JZU0_9RHOB</name>
<feature type="domain" description="2Fe-2S ferredoxin-type" evidence="3">
    <location>
        <begin position="6"/>
        <end position="82"/>
    </location>
</feature>
<evidence type="ECO:0000256" key="1">
    <source>
        <dbReference type="ARBA" id="ARBA00006849"/>
    </source>
</evidence>